<proteinExistence type="predicted"/>
<evidence type="ECO:0000313" key="1">
    <source>
        <dbReference type="EMBL" id="ANC59748.1"/>
    </source>
</evidence>
<name>A0A168QEC4_KLEPN</name>
<organism evidence="1">
    <name type="scientific">Klebsiella pneumoniae</name>
    <dbReference type="NCBI Taxonomy" id="573"/>
    <lineage>
        <taxon>Bacteria</taxon>
        <taxon>Pseudomonadati</taxon>
        <taxon>Pseudomonadota</taxon>
        <taxon>Gammaproteobacteria</taxon>
        <taxon>Enterobacterales</taxon>
        <taxon>Enterobacteriaceae</taxon>
        <taxon>Klebsiella/Raoultella group</taxon>
        <taxon>Klebsiella</taxon>
        <taxon>Klebsiella pneumoniae complex</taxon>
    </lineage>
</organism>
<dbReference type="EMBL" id="KU987453">
    <property type="protein sequence ID" value="ANC59748.1"/>
    <property type="molecule type" value="Genomic_DNA"/>
</dbReference>
<dbReference type="RefSeq" id="WP_226372003.1">
    <property type="nucleotide sequence ID" value="NZ_CP195923.1"/>
</dbReference>
<keyword evidence="1" id="KW-0614">Plasmid</keyword>
<geneLocation type="plasmid" evidence="1">
    <name>F5111</name>
</geneLocation>
<accession>A0A168QEC4</accession>
<protein>
    <submittedName>
        <fullName evidence="1">Uncharacterized protein</fullName>
    </submittedName>
</protein>
<dbReference type="AlphaFoldDB" id="A0A168QEC4"/>
<sequence>MIMNWFNRLIQRRKDIESSSLMNKTNGEIITELTGGRFLVHGKPVYELALEYKNDIEIMLLCCESELEKMNEIGQVAAPFYFERVAILARKNKNYKLEVDIIERYITELEGFYRLNNLPVGSGVMAGPRFSSIVSRLEKSRKLLERNIKSE</sequence>
<reference evidence="1" key="1">
    <citation type="submission" date="2016-03" db="EMBL/GenBank/DDBJ databases">
        <title>F5111 plasmid from K. peumoniae isloate 05K0261.</title>
        <authorList>
            <person name="Kang H.-Y."/>
            <person name="Kim S."/>
            <person name="Kim J."/>
        </authorList>
    </citation>
    <scope>NUCLEOTIDE SEQUENCE</scope>
    <source>
        <strain evidence="1">05K0261</strain>
        <plasmid evidence="1">F5111</plasmid>
    </source>
</reference>